<organism evidence="2 3">
    <name type="scientific">Loxostege sticticalis</name>
    <name type="common">Beet webworm moth</name>
    <dbReference type="NCBI Taxonomy" id="481309"/>
    <lineage>
        <taxon>Eukaryota</taxon>
        <taxon>Metazoa</taxon>
        <taxon>Ecdysozoa</taxon>
        <taxon>Arthropoda</taxon>
        <taxon>Hexapoda</taxon>
        <taxon>Insecta</taxon>
        <taxon>Pterygota</taxon>
        <taxon>Neoptera</taxon>
        <taxon>Endopterygota</taxon>
        <taxon>Lepidoptera</taxon>
        <taxon>Glossata</taxon>
        <taxon>Ditrysia</taxon>
        <taxon>Pyraloidea</taxon>
        <taxon>Crambidae</taxon>
        <taxon>Pyraustinae</taxon>
        <taxon>Loxostege</taxon>
    </lineage>
</organism>
<dbReference type="Proteomes" id="UP001549921">
    <property type="component" value="Unassembled WGS sequence"/>
</dbReference>
<proteinExistence type="predicted"/>
<gene>
    <name evidence="2" type="ORF">ABMA28_003703</name>
</gene>
<name>A0ABD0SSR7_LOXSC</name>
<comment type="caution">
    <text evidence="2">The sequence shown here is derived from an EMBL/GenBank/DDBJ whole genome shotgun (WGS) entry which is preliminary data.</text>
</comment>
<feature type="compositionally biased region" description="Basic residues" evidence="1">
    <location>
        <begin position="106"/>
        <end position="115"/>
    </location>
</feature>
<dbReference type="AlphaFoldDB" id="A0ABD0SSR7"/>
<dbReference type="EMBL" id="JBEDNZ010000015">
    <property type="protein sequence ID" value="KAL0828789.1"/>
    <property type="molecule type" value="Genomic_DNA"/>
</dbReference>
<evidence type="ECO:0000313" key="2">
    <source>
        <dbReference type="EMBL" id="KAL0828789.1"/>
    </source>
</evidence>
<evidence type="ECO:0000256" key="1">
    <source>
        <dbReference type="SAM" id="MobiDB-lite"/>
    </source>
</evidence>
<feature type="compositionally biased region" description="Low complexity" evidence="1">
    <location>
        <begin position="65"/>
        <end position="84"/>
    </location>
</feature>
<sequence length="115" mass="11594">MGAGGAGGERRWAKGRGIDGRRRAGAAGGGWLAVAAGAPPGADSYRRSSSATQRPRSRPHPPSPRSISALRRSSPAQAAASTTAHLGTYLSDRADGDSSAGDPSGRRRRATAASS</sequence>
<protein>
    <submittedName>
        <fullName evidence="2">Uncharacterized protein</fullName>
    </submittedName>
</protein>
<feature type="region of interest" description="Disordered" evidence="1">
    <location>
        <begin position="1"/>
        <end position="115"/>
    </location>
</feature>
<evidence type="ECO:0000313" key="3">
    <source>
        <dbReference type="Proteomes" id="UP001549921"/>
    </source>
</evidence>
<reference evidence="2 3" key="1">
    <citation type="submission" date="2024-06" db="EMBL/GenBank/DDBJ databases">
        <title>A chromosome-level genome assembly of beet webworm, Loxostege sticticalis.</title>
        <authorList>
            <person name="Zhang Y."/>
        </authorList>
    </citation>
    <scope>NUCLEOTIDE SEQUENCE [LARGE SCALE GENOMIC DNA]</scope>
    <source>
        <strain evidence="2">AQ028</strain>
        <tissue evidence="2">Male pupae</tissue>
    </source>
</reference>
<feature type="compositionally biased region" description="Low complexity" evidence="1">
    <location>
        <begin position="32"/>
        <end position="42"/>
    </location>
</feature>
<feature type="compositionally biased region" description="Basic and acidic residues" evidence="1">
    <location>
        <begin position="8"/>
        <end position="22"/>
    </location>
</feature>
<accession>A0ABD0SSR7</accession>